<feature type="domain" description="Histidine kinase" evidence="11">
    <location>
        <begin position="461"/>
        <end position="679"/>
    </location>
</feature>
<keyword evidence="7 10" id="KW-0472">Membrane</keyword>
<dbReference type="InterPro" id="IPR003018">
    <property type="entry name" value="GAF"/>
</dbReference>
<evidence type="ECO:0000256" key="2">
    <source>
        <dbReference type="ARBA" id="ARBA00012438"/>
    </source>
</evidence>
<dbReference type="SUPFAM" id="SSF55785">
    <property type="entry name" value="PYP-like sensor domain (PAS domain)"/>
    <property type="match status" value="1"/>
</dbReference>
<feature type="transmembrane region" description="Helical" evidence="10">
    <location>
        <begin position="36"/>
        <end position="58"/>
    </location>
</feature>
<dbReference type="InterPro" id="IPR036890">
    <property type="entry name" value="HATPase_C_sf"/>
</dbReference>
<evidence type="ECO:0000256" key="8">
    <source>
        <dbReference type="PROSITE-ProRule" id="PRU00169"/>
    </source>
</evidence>
<feature type="transmembrane region" description="Helical" evidence="10">
    <location>
        <begin position="111"/>
        <end position="132"/>
    </location>
</feature>
<dbReference type="KEGG" id="mhey:H2LOC_009990"/>
<dbReference type="InterPro" id="IPR004358">
    <property type="entry name" value="Sig_transdc_His_kin-like_C"/>
</dbReference>
<proteinExistence type="predicted"/>
<keyword evidence="10" id="KW-1133">Transmembrane helix</keyword>
<dbReference type="NCBIfam" id="TIGR00229">
    <property type="entry name" value="sensory_box"/>
    <property type="match status" value="1"/>
</dbReference>
<dbReference type="Gene3D" id="1.10.287.130">
    <property type="match status" value="1"/>
</dbReference>
<dbReference type="Pfam" id="PF00072">
    <property type="entry name" value="Response_reg"/>
    <property type="match status" value="1"/>
</dbReference>
<sequence length="821" mass="90471">MIKLYHGFFGLERQAAPQMRAFESFFVRLMKRTRSAIGLSVAMGALFAAIGVLVRVALVGYGTVKVPYVTFFPFIAFAAVFGGWPSGIAATLFSAFALHGFFVPLVGSSDWINLAFFLGSNVLTVGIVELLYRAQIRAIKAVAARKALEWSAARDQLLSRTAMRLLQGHDPSIVVGEMCRDIIGFVGCDVFFNFLFDEQSERQYLNACGGLSEQEVSAMRALDCARAACSRLTEFGGDAGRNPNPLNCPQDQLLQSFGVNCCYCRPLLEQGRILGTLTFADRKQAKFEPAAMEVMDAAGNLISLAISRLRMETALRQSEERFSSFMSHLSGNAWIKDEQGRFIFANEALSKIAGKSLDQILGRTDEELFGAEAAALYAKNDRLALEDAVGLTTREYLVDHSGARRHFLVSKFPIITGYDDETYVGGIAIDDTQRVQAEERLQEATARLKEADRRKDEFLAMLAHELRNPLAPLRAGLDVLRRTGRQGPGVEKIQGIMERQVEHLVRLVDDLLEVSRISRGVIELKYERLDLNNVVSNAAEACRQLIEARKLEFRLALPAEPLWIEADPVRIAQVVSNLLNNAAKYTDPGGRIELGVERRGCEAVMTVADTGIGIPADMLTHVFDLFAQIDRTIGRAQGGLGIGLALVRDLVRLHGGEVTAESKGEGQGSRFLVRLPLAAEVAEEKTARQDTAVMADAPRRRALIVDDMRDVADSLALQVESLNADVRVAYSGLEGLELLAEFKPEVVFLDIGMPGMDGFETARRMRRHPQGRDVVLVALTGWGENETRRSVEAAGFDRHLIKPAETDDLRRALELADHALI</sequence>
<dbReference type="EC" id="2.7.13.3" evidence="2"/>
<keyword evidence="9" id="KW-0175">Coiled coil</keyword>
<evidence type="ECO:0000313" key="15">
    <source>
        <dbReference type="Proteomes" id="UP000309061"/>
    </source>
</evidence>
<protein>
    <recommendedName>
        <fullName evidence="2">histidine kinase</fullName>
        <ecNumber evidence="2">2.7.13.3</ecNumber>
    </recommendedName>
</protein>
<evidence type="ECO:0000313" key="14">
    <source>
        <dbReference type="EMBL" id="QGM46005.1"/>
    </source>
</evidence>
<organism evidence="14 15">
    <name type="scientific">Methylocystis heyeri</name>
    <dbReference type="NCBI Taxonomy" id="391905"/>
    <lineage>
        <taxon>Bacteria</taxon>
        <taxon>Pseudomonadati</taxon>
        <taxon>Pseudomonadota</taxon>
        <taxon>Alphaproteobacteria</taxon>
        <taxon>Hyphomicrobiales</taxon>
        <taxon>Methylocystaceae</taxon>
        <taxon>Methylocystis</taxon>
    </lineage>
</organism>
<dbReference type="CDD" id="cd00082">
    <property type="entry name" value="HisKA"/>
    <property type="match status" value="1"/>
</dbReference>
<dbReference type="InterPro" id="IPR036097">
    <property type="entry name" value="HisK_dim/P_sf"/>
</dbReference>
<dbReference type="InterPro" id="IPR011006">
    <property type="entry name" value="CheY-like_superfamily"/>
</dbReference>
<dbReference type="SUPFAM" id="SSF55781">
    <property type="entry name" value="GAF domain-like"/>
    <property type="match status" value="1"/>
</dbReference>
<dbReference type="Proteomes" id="UP000309061">
    <property type="component" value="Chromosome"/>
</dbReference>
<dbReference type="InterPro" id="IPR003594">
    <property type="entry name" value="HATPase_dom"/>
</dbReference>
<evidence type="ECO:0000259" key="13">
    <source>
        <dbReference type="PROSITE" id="PS50112"/>
    </source>
</evidence>
<dbReference type="PROSITE" id="PS50112">
    <property type="entry name" value="PAS"/>
    <property type="match status" value="1"/>
</dbReference>
<reference evidence="14 15" key="1">
    <citation type="submission" date="2019-11" db="EMBL/GenBank/DDBJ databases">
        <title>The genome sequence of Methylocystis heyeri.</title>
        <authorList>
            <person name="Oshkin I.Y."/>
            <person name="Miroshnikov K."/>
            <person name="Dedysh S.N."/>
        </authorList>
    </citation>
    <scope>NUCLEOTIDE SEQUENCE [LARGE SCALE GENOMIC DNA]</scope>
    <source>
        <strain evidence="14 15">H2</strain>
    </source>
</reference>
<keyword evidence="3 8" id="KW-0597">Phosphoprotein</keyword>
<dbReference type="AlphaFoldDB" id="A0A6B8KGA0"/>
<dbReference type="SUPFAM" id="SSF52172">
    <property type="entry name" value="CheY-like"/>
    <property type="match status" value="1"/>
</dbReference>
<dbReference type="FunFam" id="3.30.565.10:FF:000006">
    <property type="entry name" value="Sensor histidine kinase WalK"/>
    <property type="match status" value="1"/>
</dbReference>
<dbReference type="PROSITE" id="PS50110">
    <property type="entry name" value="RESPONSE_REGULATORY"/>
    <property type="match status" value="1"/>
</dbReference>
<dbReference type="PRINTS" id="PR00344">
    <property type="entry name" value="BCTRLSENSOR"/>
</dbReference>
<dbReference type="PANTHER" id="PTHR43547:SF2">
    <property type="entry name" value="HYBRID SIGNAL TRANSDUCTION HISTIDINE KINASE C"/>
    <property type="match status" value="1"/>
</dbReference>
<dbReference type="GO" id="GO:0000155">
    <property type="term" value="F:phosphorelay sensor kinase activity"/>
    <property type="evidence" value="ECO:0007669"/>
    <property type="project" value="InterPro"/>
</dbReference>
<dbReference type="InterPro" id="IPR005467">
    <property type="entry name" value="His_kinase_dom"/>
</dbReference>
<dbReference type="InterPro" id="IPR003661">
    <property type="entry name" value="HisK_dim/P_dom"/>
</dbReference>
<dbReference type="CDD" id="cd17580">
    <property type="entry name" value="REC_2_DhkD-like"/>
    <property type="match status" value="1"/>
</dbReference>
<dbReference type="PANTHER" id="PTHR43547">
    <property type="entry name" value="TWO-COMPONENT HISTIDINE KINASE"/>
    <property type="match status" value="1"/>
</dbReference>
<dbReference type="Pfam" id="PF08448">
    <property type="entry name" value="PAS_4"/>
    <property type="match status" value="1"/>
</dbReference>
<dbReference type="Pfam" id="PF00512">
    <property type="entry name" value="HisKA"/>
    <property type="match status" value="1"/>
</dbReference>
<dbReference type="PROSITE" id="PS50109">
    <property type="entry name" value="HIS_KIN"/>
    <property type="match status" value="1"/>
</dbReference>
<dbReference type="RefSeq" id="WP_136496267.1">
    <property type="nucleotide sequence ID" value="NZ_CP046052.1"/>
</dbReference>
<keyword evidence="15" id="KW-1185">Reference proteome</keyword>
<dbReference type="FunFam" id="1.10.287.130:FF:000001">
    <property type="entry name" value="Two-component sensor histidine kinase"/>
    <property type="match status" value="1"/>
</dbReference>
<accession>A0A6B8KGA0</accession>
<evidence type="ECO:0000256" key="5">
    <source>
        <dbReference type="ARBA" id="ARBA00022777"/>
    </source>
</evidence>
<dbReference type="Gene3D" id="3.30.565.10">
    <property type="entry name" value="Histidine kinase-like ATPase, C-terminal domain"/>
    <property type="match status" value="1"/>
</dbReference>
<evidence type="ECO:0000259" key="11">
    <source>
        <dbReference type="PROSITE" id="PS50109"/>
    </source>
</evidence>
<feature type="domain" description="PAS" evidence="13">
    <location>
        <begin position="318"/>
        <end position="388"/>
    </location>
</feature>
<evidence type="ECO:0000256" key="3">
    <source>
        <dbReference type="ARBA" id="ARBA00022553"/>
    </source>
</evidence>
<dbReference type="SMART" id="SM00091">
    <property type="entry name" value="PAS"/>
    <property type="match status" value="1"/>
</dbReference>
<keyword evidence="5" id="KW-0418">Kinase</keyword>
<feature type="domain" description="Response regulatory" evidence="12">
    <location>
        <begin position="701"/>
        <end position="817"/>
    </location>
</feature>
<feature type="modified residue" description="4-aspartylphosphate" evidence="8">
    <location>
        <position position="750"/>
    </location>
</feature>
<name>A0A6B8KGA0_9HYPH</name>
<dbReference type="SMART" id="SM00388">
    <property type="entry name" value="HisKA"/>
    <property type="match status" value="1"/>
</dbReference>
<dbReference type="Pfam" id="PF02518">
    <property type="entry name" value="HATPase_c"/>
    <property type="match status" value="1"/>
</dbReference>
<evidence type="ECO:0000256" key="9">
    <source>
        <dbReference type="SAM" id="Coils"/>
    </source>
</evidence>
<dbReference type="SMART" id="SM00448">
    <property type="entry name" value="REC"/>
    <property type="match status" value="1"/>
</dbReference>
<comment type="catalytic activity">
    <reaction evidence="1">
        <text>ATP + protein L-histidine = ADP + protein N-phospho-L-histidine.</text>
        <dbReference type="EC" id="2.7.13.3"/>
    </reaction>
</comment>
<evidence type="ECO:0000256" key="10">
    <source>
        <dbReference type="SAM" id="Phobius"/>
    </source>
</evidence>
<dbReference type="CDD" id="cd00130">
    <property type="entry name" value="PAS"/>
    <property type="match status" value="1"/>
</dbReference>
<dbReference type="InterPro" id="IPR035965">
    <property type="entry name" value="PAS-like_dom_sf"/>
</dbReference>
<feature type="coiled-coil region" evidence="9">
    <location>
        <begin position="434"/>
        <end position="461"/>
    </location>
</feature>
<keyword evidence="6" id="KW-0902">Two-component regulatory system</keyword>
<dbReference type="InterPro" id="IPR029016">
    <property type="entry name" value="GAF-like_dom_sf"/>
</dbReference>
<dbReference type="InterPro" id="IPR000014">
    <property type="entry name" value="PAS"/>
</dbReference>
<evidence type="ECO:0000256" key="1">
    <source>
        <dbReference type="ARBA" id="ARBA00000085"/>
    </source>
</evidence>
<dbReference type="Gene3D" id="3.40.50.2300">
    <property type="match status" value="1"/>
</dbReference>
<dbReference type="Gene3D" id="3.30.450.20">
    <property type="entry name" value="PAS domain"/>
    <property type="match status" value="1"/>
</dbReference>
<dbReference type="Gene3D" id="3.30.450.40">
    <property type="match status" value="1"/>
</dbReference>
<evidence type="ECO:0000256" key="4">
    <source>
        <dbReference type="ARBA" id="ARBA00022679"/>
    </source>
</evidence>
<gene>
    <name evidence="14" type="ORF">H2LOC_009990</name>
</gene>
<dbReference type="SMART" id="SM00387">
    <property type="entry name" value="HATPase_c"/>
    <property type="match status" value="1"/>
</dbReference>
<dbReference type="SUPFAM" id="SSF47384">
    <property type="entry name" value="Homodimeric domain of signal transducing histidine kinase"/>
    <property type="match status" value="1"/>
</dbReference>
<evidence type="ECO:0000256" key="6">
    <source>
        <dbReference type="ARBA" id="ARBA00023012"/>
    </source>
</evidence>
<keyword evidence="4" id="KW-0808">Transferase</keyword>
<dbReference type="InterPro" id="IPR013656">
    <property type="entry name" value="PAS_4"/>
</dbReference>
<dbReference type="InterPro" id="IPR001789">
    <property type="entry name" value="Sig_transdc_resp-reg_receiver"/>
</dbReference>
<dbReference type="SUPFAM" id="SSF55874">
    <property type="entry name" value="ATPase domain of HSP90 chaperone/DNA topoisomerase II/histidine kinase"/>
    <property type="match status" value="1"/>
</dbReference>
<evidence type="ECO:0000256" key="7">
    <source>
        <dbReference type="ARBA" id="ARBA00023136"/>
    </source>
</evidence>
<dbReference type="OrthoDB" id="7326651at2"/>
<dbReference type="Pfam" id="PF01590">
    <property type="entry name" value="GAF"/>
    <property type="match status" value="1"/>
</dbReference>
<keyword evidence="10" id="KW-0812">Transmembrane</keyword>
<dbReference type="EMBL" id="CP046052">
    <property type="protein sequence ID" value="QGM46005.1"/>
    <property type="molecule type" value="Genomic_DNA"/>
</dbReference>
<evidence type="ECO:0000259" key="12">
    <source>
        <dbReference type="PROSITE" id="PS50110"/>
    </source>
</evidence>